<evidence type="ECO:0000313" key="2">
    <source>
        <dbReference type="EMBL" id="PMD36484.1"/>
    </source>
</evidence>
<feature type="region of interest" description="Disordered" evidence="1">
    <location>
        <begin position="105"/>
        <end position="125"/>
    </location>
</feature>
<dbReference type="AlphaFoldDB" id="A0A2J6RD94"/>
<dbReference type="EMBL" id="KZ613950">
    <property type="protein sequence ID" value="PMD36484.1"/>
    <property type="molecule type" value="Genomic_DNA"/>
</dbReference>
<protein>
    <submittedName>
        <fullName evidence="2">Uncharacterized protein</fullName>
    </submittedName>
</protein>
<keyword evidence="3" id="KW-1185">Reference proteome</keyword>
<dbReference type="Proteomes" id="UP000235786">
    <property type="component" value="Unassembled WGS sequence"/>
</dbReference>
<gene>
    <name evidence="2" type="ORF">L207DRAFT_532107</name>
</gene>
<reference evidence="2 3" key="1">
    <citation type="submission" date="2016-04" db="EMBL/GenBank/DDBJ databases">
        <title>A degradative enzymes factory behind the ericoid mycorrhizal symbiosis.</title>
        <authorList>
            <consortium name="DOE Joint Genome Institute"/>
            <person name="Martino E."/>
            <person name="Morin E."/>
            <person name="Grelet G."/>
            <person name="Kuo A."/>
            <person name="Kohler A."/>
            <person name="Daghino S."/>
            <person name="Barry K."/>
            <person name="Choi C."/>
            <person name="Cichocki N."/>
            <person name="Clum A."/>
            <person name="Copeland A."/>
            <person name="Hainaut M."/>
            <person name="Haridas S."/>
            <person name="Labutti K."/>
            <person name="Lindquist E."/>
            <person name="Lipzen A."/>
            <person name="Khouja H.-R."/>
            <person name="Murat C."/>
            <person name="Ohm R."/>
            <person name="Olson A."/>
            <person name="Spatafora J."/>
            <person name="Veneault-Fourrey C."/>
            <person name="Henrissat B."/>
            <person name="Grigoriev I."/>
            <person name="Martin F."/>
            <person name="Perotto S."/>
        </authorList>
    </citation>
    <scope>NUCLEOTIDE SEQUENCE [LARGE SCALE GENOMIC DNA]</scope>
    <source>
        <strain evidence="2 3">F</strain>
    </source>
</reference>
<proteinExistence type="predicted"/>
<evidence type="ECO:0000256" key="1">
    <source>
        <dbReference type="SAM" id="MobiDB-lite"/>
    </source>
</evidence>
<organism evidence="2 3">
    <name type="scientific">Hyaloscypha variabilis (strain UAMH 11265 / GT02V1 / F)</name>
    <name type="common">Meliniomyces variabilis</name>
    <dbReference type="NCBI Taxonomy" id="1149755"/>
    <lineage>
        <taxon>Eukaryota</taxon>
        <taxon>Fungi</taxon>
        <taxon>Dikarya</taxon>
        <taxon>Ascomycota</taxon>
        <taxon>Pezizomycotina</taxon>
        <taxon>Leotiomycetes</taxon>
        <taxon>Helotiales</taxon>
        <taxon>Hyaloscyphaceae</taxon>
        <taxon>Hyaloscypha</taxon>
        <taxon>Hyaloscypha variabilis</taxon>
    </lineage>
</organism>
<accession>A0A2J6RD94</accession>
<feature type="region of interest" description="Disordered" evidence="1">
    <location>
        <begin position="1"/>
        <end position="24"/>
    </location>
</feature>
<name>A0A2J6RD94_HYAVF</name>
<evidence type="ECO:0000313" key="3">
    <source>
        <dbReference type="Proteomes" id="UP000235786"/>
    </source>
</evidence>
<sequence>MVAVVDSSPGHYSQRPRTRIAEPSPANERMLHCWQDKRPSYSKSDVGVTCACDGLALHIKGLYAHIVRSLFAGWARHARVREVITSTDDKRVLILVIHRTGPHAKAERARKMTSPASQPAPTPIGEWFRQGTRFRVDEIRMARCEVNYY</sequence>